<dbReference type="CDD" id="cd00051">
    <property type="entry name" value="EFh"/>
    <property type="match status" value="1"/>
</dbReference>
<dbReference type="GO" id="GO:0005524">
    <property type="term" value="F:ATP binding"/>
    <property type="evidence" value="ECO:0007669"/>
    <property type="project" value="UniProtKB-UniRule"/>
</dbReference>
<keyword evidence="6 8" id="KW-0067">ATP-binding</keyword>
<evidence type="ECO:0000256" key="6">
    <source>
        <dbReference type="ARBA" id="ARBA00022840"/>
    </source>
</evidence>
<evidence type="ECO:0000313" key="14">
    <source>
        <dbReference type="Proteomes" id="UP000323011"/>
    </source>
</evidence>
<feature type="compositionally biased region" description="Low complexity" evidence="9">
    <location>
        <begin position="693"/>
        <end position="705"/>
    </location>
</feature>
<dbReference type="Gene3D" id="3.30.200.20">
    <property type="entry name" value="Phosphorylase Kinase, domain 1"/>
    <property type="match status" value="1"/>
</dbReference>
<dbReference type="SUPFAM" id="SSF47473">
    <property type="entry name" value="EF-hand"/>
    <property type="match status" value="1"/>
</dbReference>
<evidence type="ECO:0000259" key="12">
    <source>
        <dbReference type="PROSITE" id="PS50222"/>
    </source>
</evidence>
<feature type="region of interest" description="Disordered" evidence="9">
    <location>
        <begin position="638"/>
        <end position="705"/>
    </location>
</feature>
<feature type="compositionally biased region" description="Pro residues" evidence="9">
    <location>
        <begin position="399"/>
        <end position="415"/>
    </location>
</feature>
<feature type="compositionally biased region" description="Low complexity" evidence="9">
    <location>
        <begin position="191"/>
        <end position="203"/>
    </location>
</feature>
<evidence type="ECO:0000256" key="5">
    <source>
        <dbReference type="ARBA" id="ARBA00022837"/>
    </source>
</evidence>
<feature type="domain" description="EF-hand" evidence="12">
    <location>
        <begin position="63"/>
        <end position="92"/>
    </location>
</feature>
<evidence type="ECO:0000256" key="9">
    <source>
        <dbReference type="SAM" id="MobiDB-lite"/>
    </source>
</evidence>
<evidence type="ECO:0000259" key="11">
    <source>
        <dbReference type="PROSITE" id="PS50011"/>
    </source>
</evidence>
<evidence type="ECO:0000313" key="13">
    <source>
        <dbReference type="EMBL" id="KAA0154381.1"/>
    </source>
</evidence>
<dbReference type="SMART" id="SM00054">
    <property type="entry name" value="EFh"/>
    <property type="match status" value="2"/>
</dbReference>
<feature type="compositionally biased region" description="Low complexity" evidence="9">
    <location>
        <begin position="453"/>
        <end position="470"/>
    </location>
</feature>
<dbReference type="InterPro" id="IPR011992">
    <property type="entry name" value="EF-hand-dom_pair"/>
</dbReference>
<dbReference type="EMBL" id="VLTN01000012">
    <property type="protein sequence ID" value="KAA0154381.1"/>
    <property type="molecule type" value="Genomic_DNA"/>
</dbReference>
<keyword evidence="1" id="KW-0723">Serine/threonine-protein kinase</keyword>
<feature type="compositionally biased region" description="Basic and acidic residues" evidence="9">
    <location>
        <begin position="248"/>
        <end position="263"/>
    </location>
</feature>
<dbReference type="OMA" id="EECEFFE"/>
<dbReference type="PROSITE" id="PS50003">
    <property type="entry name" value="PH_DOMAIN"/>
    <property type="match status" value="1"/>
</dbReference>
<dbReference type="InterPro" id="IPR018247">
    <property type="entry name" value="EF_Hand_1_Ca_BS"/>
</dbReference>
<feature type="compositionally biased region" description="Low complexity" evidence="9">
    <location>
        <begin position="523"/>
        <end position="534"/>
    </location>
</feature>
<dbReference type="PROSITE" id="PS00018">
    <property type="entry name" value="EF_HAND_1"/>
    <property type="match status" value="1"/>
</dbReference>
<feature type="compositionally biased region" description="Low complexity" evidence="9">
    <location>
        <begin position="228"/>
        <end position="247"/>
    </location>
</feature>
<comment type="caution">
    <text evidence="13">The sequence shown here is derived from an EMBL/GenBank/DDBJ whole genome shotgun (WGS) entry which is preliminary data.</text>
</comment>
<feature type="compositionally biased region" description="Acidic residues" evidence="9">
    <location>
        <begin position="638"/>
        <end position="656"/>
    </location>
</feature>
<feature type="region of interest" description="Disordered" evidence="9">
    <location>
        <begin position="722"/>
        <end position="783"/>
    </location>
</feature>
<evidence type="ECO:0000256" key="3">
    <source>
        <dbReference type="ARBA" id="ARBA00022741"/>
    </source>
</evidence>
<dbReference type="SUPFAM" id="SSF50729">
    <property type="entry name" value="PH domain-like"/>
    <property type="match status" value="1"/>
</dbReference>
<feature type="compositionally biased region" description="Low complexity" evidence="9">
    <location>
        <begin position="853"/>
        <end position="866"/>
    </location>
</feature>
<dbReference type="Gene3D" id="1.10.238.10">
    <property type="entry name" value="EF-hand"/>
    <property type="match status" value="1"/>
</dbReference>
<feature type="region of interest" description="Disordered" evidence="9">
    <location>
        <begin position="169"/>
        <end position="203"/>
    </location>
</feature>
<dbReference type="PROSITE" id="PS00108">
    <property type="entry name" value="PROTEIN_KINASE_ST"/>
    <property type="match status" value="1"/>
</dbReference>
<evidence type="ECO:0000259" key="10">
    <source>
        <dbReference type="PROSITE" id="PS50003"/>
    </source>
</evidence>
<feature type="region of interest" description="Disordered" evidence="9">
    <location>
        <begin position="954"/>
        <end position="977"/>
    </location>
</feature>
<comment type="similarity">
    <text evidence="7">Belongs to the protein kinase superfamily. Ser/Thr protein kinase family. CDPK subfamily.</text>
</comment>
<feature type="region of interest" description="Disordered" evidence="9">
    <location>
        <begin position="523"/>
        <end position="602"/>
    </location>
</feature>
<dbReference type="Pfam" id="PF00069">
    <property type="entry name" value="Pkinase"/>
    <property type="match status" value="1"/>
</dbReference>
<feature type="region of interest" description="Disordered" evidence="9">
    <location>
        <begin position="130"/>
        <end position="156"/>
    </location>
</feature>
<dbReference type="Gene3D" id="2.30.29.30">
    <property type="entry name" value="Pleckstrin-homology domain (PH domain)/Phosphotyrosine-binding domain (PTB)"/>
    <property type="match status" value="1"/>
</dbReference>
<feature type="region of interest" description="Disordered" evidence="9">
    <location>
        <begin position="217"/>
        <end position="263"/>
    </location>
</feature>
<feature type="domain" description="Protein kinase" evidence="11">
    <location>
        <begin position="1149"/>
        <end position="1404"/>
    </location>
</feature>
<protein>
    <submittedName>
        <fullName evidence="13">Uncharacterized protein</fullName>
    </submittedName>
</protein>
<feature type="region of interest" description="Disordered" evidence="9">
    <location>
        <begin position="348"/>
        <end position="421"/>
    </location>
</feature>
<dbReference type="InterPro" id="IPR017441">
    <property type="entry name" value="Protein_kinase_ATP_BS"/>
</dbReference>
<keyword evidence="4" id="KW-0418">Kinase</keyword>
<dbReference type="GO" id="GO:0004674">
    <property type="term" value="F:protein serine/threonine kinase activity"/>
    <property type="evidence" value="ECO:0007669"/>
    <property type="project" value="UniProtKB-KW"/>
</dbReference>
<sequence length="1443" mass="150399">MGNAATRDSIGSDEFRRGVSQFTASELTVLRSTFNELSERSPGTTIDKHTFLKAFPWPGLLGERLFDMFDTKKTGAVDYEEFIVGLARVCRGSVDDRMRFIFEVHDLSGDGSVSRAELRTLLHHLPRPVLRSVTHSGRKEAASKPAPEARGRAGRSGATELRIIAAEHAAAAGSARPRGGMDTPLSEASDSDPPSDACCPADASTGYNSDGAFTPCESTRSAADTPRSGASALGPPRGAPALAATPREVARSEAREARDLRTASRLVRSSERWVSELVDRAFRECGVRGDESARLGFEAFKRWLHDAPEVMAFLEAVFPYSSDKGDDAHALPGEAGRRAHQLAIVGASSGDSDDADEDHVVLTNPPQTGSKHHRPATNGGAGMGAGQPPAAAAAAAAAAPPPASGDPKAGPPPSVGPSAALGRSALDAPALHTARLIQLKDIARTLSQHSLTGPDGEPAARPGPRPAAGAGRRYCRVALCHCAVTGMPFDKSTYTRAASVLSPDALAEAGGIGHAASFGSVPAAATGAPSPSGALPVPADGALRPPPSAGAAPGETFGGESDGGSSADPSADGTDDAGRRSLGGGSYRSDETGFGSNNTLAPPLQNLLEDQRLPASMAAFHDGDDLDALWEGHEFADDDVNTTDTEDCTDSGDSSEADVVGGGAEAAARQPLGRSRAGSMTRGLGNRAASWTSSDGIAGSAAPPSAGARSAAAAAAQSALSGSAAGSPPVHPATLARAASSPQMTPARQGSSASPPRQHRSPPDDVARSSAAGGSADPGAAGNGIAVEGSGSASALPAAAQILLSACGFGPVTVHRRCPVCARRRAQPDWMALGRSASSAQAPGYPPQAGHRVASAPGSVAASGSGPSPPASTAPPVHDIGTSPAAFGPAAPSLSIGANPDSGAAGSALGNVPPPPSPSLAGLFSPATLTQSRPFPPTLGSDFALGASAAAPSFAPGSSLKASPPNTTGRGGFGGLRREYGISSGHSHLFPSVEPLRRVALGAGSGRALALQGRGGEMVEHEGYLYKRGSRTGFLTKRWYFLQQNFLYWYSKRERAKGTDGAAAPGGRDGVSRAPHRHPQGVLFLEDSYVTQISDPALETKGYFGLDVHTSSAHGDRTRTLFAASREQRDEWYAALRRACKAVPFEEVYNLGRELGRGQFSVVREAVHKETARRYAVKVINKTKLKPSERELLRTEIAVLKLVQHPHIIRLENVYETGATMFIVMELLEGGEFFGRIVGRERFSEEEARTVAKPLIESVAYLHSLGIVHRDIKPENILCGRRLQDLKIADFGLSKLVYPDEVMTMPCGTLSYVAPEVLSMQGYGRQADLWSVGVILYLVVRGRLPFDSDDHSEVVRGIIEARVSFNDACWDSWSANGLDFMRQLLKRDPKRRLTARKALQHPWLTGRRRPPAVADSSDAASGLGPSRPADSAWPQSRPSADDA</sequence>
<dbReference type="SMART" id="SM00220">
    <property type="entry name" value="S_TKc"/>
    <property type="match status" value="1"/>
</dbReference>
<dbReference type="FunFam" id="1.10.510.10:FF:000571">
    <property type="entry name" value="Maternal embryonic leucine zipper kinase"/>
    <property type="match status" value="1"/>
</dbReference>
<dbReference type="CDD" id="cd05117">
    <property type="entry name" value="STKc_CAMK"/>
    <property type="match status" value="1"/>
</dbReference>
<dbReference type="PROSITE" id="PS50011">
    <property type="entry name" value="PROTEIN_KINASE_DOM"/>
    <property type="match status" value="1"/>
</dbReference>
<organism evidence="13 14">
    <name type="scientific">Cafeteria roenbergensis</name>
    <name type="common">Marine flagellate</name>
    <dbReference type="NCBI Taxonomy" id="33653"/>
    <lineage>
        <taxon>Eukaryota</taxon>
        <taxon>Sar</taxon>
        <taxon>Stramenopiles</taxon>
        <taxon>Bigyra</taxon>
        <taxon>Opalozoa</taxon>
        <taxon>Bicosoecida</taxon>
        <taxon>Cafeteriaceae</taxon>
        <taxon>Cafeteria</taxon>
    </lineage>
</organism>
<dbReference type="Proteomes" id="UP000323011">
    <property type="component" value="Unassembled WGS sequence"/>
</dbReference>
<dbReference type="Pfam" id="PF00169">
    <property type="entry name" value="PH"/>
    <property type="match status" value="1"/>
</dbReference>
<dbReference type="InterPro" id="IPR000719">
    <property type="entry name" value="Prot_kinase_dom"/>
</dbReference>
<evidence type="ECO:0000256" key="1">
    <source>
        <dbReference type="ARBA" id="ARBA00022527"/>
    </source>
</evidence>
<evidence type="ECO:0000256" key="7">
    <source>
        <dbReference type="ARBA" id="ARBA00024334"/>
    </source>
</evidence>
<dbReference type="InterPro" id="IPR011009">
    <property type="entry name" value="Kinase-like_dom_sf"/>
</dbReference>
<keyword evidence="14" id="KW-1185">Reference proteome</keyword>
<keyword evidence="3 8" id="KW-0547">Nucleotide-binding</keyword>
<feature type="region of interest" description="Disordered" evidence="9">
    <location>
        <begin position="1399"/>
        <end position="1443"/>
    </location>
</feature>
<feature type="compositionally biased region" description="Low complexity" evidence="9">
    <location>
        <begin position="563"/>
        <end position="572"/>
    </location>
</feature>
<accession>A0A5A8CRD9</accession>
<dbReference type="FunFam" id="3.30.200.20:FF:000003">
    <property type="entry name" value="Non-specific serine/threonine protein kinase"/>
    <property type="match status" value="1"/>
</dbReference>
<feature type="region of interest" description="Disordered" evidence="9">
    <location>
        <begin position="448"/>
        <end position="470"/>
    </location>
</feature>
<dbReference type="SMART" id="SM00233">
    <property type="entry name" value="PH"/>
    <property type="match status" value="1"/>
</dbReference>
<reference evidence="13 14" key="1">
    <citation type="submission" date="2019-07" db="EMBL/GenBank/DDBJ databases">
        <title>Genomes of Cafeteria roenbergensis.</title>
        <authorList>
            <person name="Fischer M.G."/>
            <person name="Hackl T."/>
            <person name="Roman M."/>
        </authorList>
    </citation>
    <scope>NUCLEOTIDE SEQUENCE [LARGE SCALE GENOMIC DNA]</scope>
    <source>
        <strain evidence="13 14">BVI</strain>
    </source>
</reference>
<evidence type="ECO:0000256" key="8">
    <source>
        <dbReference type="PROSITE-ProRule" id="PRU10141"/>
    </source>
</evidence>
<feature type="compositionally biased region" description="Low complexity" evidence="9">
    <location>
        <begin position="386"/>
        <end position="398"/>
    </location>
</feature>
<gene>
    <name evidence="13" type="ORF">FNF29_02601</name>
</gene>
<feature type="compositionally biased region" description="Basic and acidic residues" evidence="9">
    <location>
        <begin position="137"/>
        <end position="151"/>
    </location>
</feature>
<proteinExistence type="inferred from homology"/>
<feature type="region of interest" description="Disordered" evidence="9">
    <location>
        <begin position="834"/>
        <end position="935"/>
    </location>
</feature>
<dbReference type="InterPro" id="IPR008271">
    <property type="entry name" value="Ser/Thr_kinase_AS"/>
</dbReference>
<dbReference type="PANTHER" id="PTHR24347">
    <property type="entry name" value="SERINE/THREONINE-PROTEIN KINASE"/>
    <property type="match status" value="1"/>
</dbReference>
<feature type="compositionally biased region" description="Low complexity" evidence="9">
    <location>
        <begin position="768"/>
        <end position="783"/>
    </location>
</feature>
<dbReference type="Gene3D" id="1.10.510.10">
    <property type="entry name" value="Transferase(Phosphotransferase) domain 1"/>
    <property type="match status" value="1"/>
</dbReference>
<dbReference type="PROSITE" id="PS50222">
    <property type="entry name" value="EF_HAND_2"/>
    <property type="match status" value="2"/>
</dbReference>
<dbReference type="GO" id="GO:0005509">
    <property type="term" value="F:calcium ion binding"/>
    <property type="evidence" value="ECO:0007669"/>
    <property type="project" value="InterPro"/>
</dbReference>
<dbReference type="InterPro" id="IPR002048">
    <property type="entry name" value="EF_hand_dom"/>
</dbReference>
<feature type="compositionally biased region" description="Polar residues" evidence="9">
    <location>
        <begin position="740"/>
        <end position="755"/>
    </location>
</feature>
<evidence type="ECO:0000256" key="2">
    <source>
        <dbReference type="ARBA" id="ARBA00022679"/>
    </source>
</evidence>
<feature type="domain" description="EF-hand" evidence="12">
    <location>
        <begin position="93"/>
        <end position="128"/>
    </location>
</feature>
<dbReference type="InterPro" id="IPR001849">
    <property type="entry name" value="PH_domain"/>
</dbReference>
<feature type="compositionally biased region" description="Polar residues" evidence="9">
    <location>
        <begin position="1433"/>
        <end position="1443"/>
    </location>
</feature>
<dbReference type="InterPro" id="IPR011993">
    <property type="entry name" value="PH-like_dom_sf"/>
</dbReference>
<keyword evidence="5" id="KW-0106">Calcium</keyword>
<feature type="domain" description="PH" evidence="10">
    <location>
        <begin position="1018"/>
        <end position="1141"/>
    </location>
</feature>
<dbReference type="PRINTS" id="PR00450">
    <property type="entry name" value="RECOVERIN"/>
</dbReference>
<dbReference type="SUPFAM" id="SSF56112">
    <property type="entry name" value="Protein kinase-like (PK-like)"/>
    <property type="match status" value="1"/>
</dbReference>
<dbReference type="PROSITE" id="PS00107">
    <property type="entry name" value="PROTEIN_KINASE_ATP"/>
    <property type="match status" value="1"/>
</dbReference>
<name>A0A5A8CRD9_CAFRO</name>
<evidence type="ECO:0000256" key="4">
    <source>
        <dbReference type="ARBA" id="ARBA00022777"/>
    </source>
</evidence>
<feature type="binding site" evidence="8">
    <location>
        <position position="1178"/>
    </location>
    <ligand>
        <name>ATP</name>
        <dbReference type="ChEBI" id="CHEBI:30616"/>
    </ligand>
</feature>
<keyword evidence="2" id="KW-0808">Transferase</keyword>